<dbReference type="InterPro" id="IPR013083">
    <property type="entry name" value="Znf_RING/FYVE/PHD"/>
</dbReference>
<evidence type="ECO:0000313" key="6">
    <source>
        <dbReference type="EMBL" id="KIR49340.1"/>
    </source>
</evidence>
<dbReference type="Gene3D" id="3.30.40.10">
    <property type="entry name" value="Zinc/RING finger domain, C3HC4 (zinc finger)"/>
    <property type="match status" value="1"/>
</dbReference>
<evidence type="ECO:0000259" key="5">
    <source>
        <dbReference type="SMART" id="SM00249"/>
    </source>
</evidence>
<dbReference type="SUPFAM" id="SSF57903">
    <property type="entry name" value="FYVE/PHD zinc finger"/>
    <property type="match status" value="1"/>
</dbReference>
<dbReference type="InterPro" id="IPR011011">
    <property type="entry name" value="Znf_FYVE_PHD"/>
</dbReference>
<reference evidence="6" key="1">
    <citation type="submission" date="2015-01" db="EMBL/GenBank/DDBJ databases">
        <title>The Genome Sequence of Cryptococcus gattii CA1280.</title>
        <authorList>
            <consortium name="The Broad Institute Genomics Platform"/>
            <person name="Cuomo C."/>
            <person name="Litvintseva A."/>
            <person name="Chen Y."/>
            <person name="Heitman J."/>
            <person name="Sun S."/>
            <person name="Springer D."/>
            <person name="Dromer F."/>
            <person name="Young S."/>
            <person name="Zeng Q."/>
            <person name="Gargeya S."/>
            <person name="Abouelleil A."/>
            <person name="Alvarado L."/>
            <person name="Chapman S.B."/>
            <person name="Gainer-Dewar J."/>
            <person name="Goldberg J."/>
            <person name="Griggs A."/>
            <person name="Gujja S."/>
            <person name="Hansen M."/>
            <person name="Howarth C."/>
            <person name="Imamovic A."/>
            <person name="Larimer J."/>
            <person name="Murphy C."/>
            <person name="Naylor J."/>
            <person name="Pearson M."/>
            <person name="Priest M."/>
            <person name="Roberts A."/>
            <person name="Saif S."/>
            <person name="Shea T."/>
            <person name="Sykes S."/>
            <person name="Wortman J."/>
            <person name="Nusbaum C."/>
            <person name="Birren B."/>
        </authorList>
    </citation>
    <scope>NUCLEOTIDE SEQUENCE [LARGE SCALE GENOMIC DNA]</scope>
    <source>
        <strain evidence="6">CA1280</strain>
    </source>
</reference>
<dbReference type="EMBL" id="KN847975">
    <property type="protein sequence ID" value="KIR49340.1"/>
    <property type="molecule type" value="Genomic_DNA"/>
</dbReference>
<dbReference type="OrthoDB" id="436852at2759"/>
<protein>
    <recommendedName>
        <fullName evidence="5">Zinc finger PHD-type domain-containing protein</fullName>
    </recommendedName>
</protein>
<organism evidence="6">
    <name type="scientific">Cryptococcus bacillisporus CA1280</name>
    <dbReference type="NCBI Taxonomy" id="1296109"/>
    <lineage>
        <taxon>Eukaryota</taxon>
        <taxon>Fungi</taxon>
        <taxon>Dikarya</taxon>
        <taxon>Basidiomycota</taxon>
        <taxon>Agaricomycotina</taxon>
        <taxon>Tremellomycetes</taxon>
        <taxon>Tremellales</taxon>
        <taxon>Cryptococcaceae</taxon>
        <taxon>Cryptococcus</taxon>
        <taxon>Cryptococcus gattii species complex</taxon>
    </lineage>
</organism>
<evidence type="ECO:0000256" key="3">
    <source>
        <dbReference type="ARBA" id="ARBA00022833"/>
    </source>
</evidence>
<gene>
    <name evidence="6" type="ORF">I312_01495</name>
</gene>
<feature type="compositionally biased region" description="Basic residues" evidence="4">
    <location>
        <begin position="45"/>
        <end position="61"/>
    </location>
</feature>
<keyword evidence="3" id="KW-0862">Zinc</keyword>
<feature type="compositionally biased region" description="Low complexity" evidence="4">
    <location>
        <begin position="31"/>
        <end position="40"/>
    </location>
</feature>
<sequence>MSTDPPRTSSRPRQKSQRALEHEDTKRYLEQQLLQQQQQLDSPAKHPKPRAKSKKTKHRKHDSYCVCKQDKPGPMIECSVCDDWYVGFTLDVFISQRTMQRKSVRLYRTLVQGQTNEWMGKDKYVCPACTLSNPDQHTTSSFPSPSPPPGLELDPAGAGTGMQDKSRSRDGNGKRRRSIPAKRKSKASGNDYDDDYNSGTKLMYSDCRSRRVQAERTRITVEMKMKMNTKTEMKMETTETSSGFGRRLGLRRRFKRFRTIP</sequence>
<keyword evidence="1" id="KW-0479">Metal-binding</keyword>
<feature type="region of interest" description="Disordered" evidence="4">
    <location>
        <begin position="135"/>
        <end position="195"/>
    </location>
</feature>
<feature type="compositionally biased region" description="Basic residues" evidence="4">
    <location>
        <begin position="174"/>
        <end position="186"/>
    </location>
</feature>
<evidence type="ECO:0000256" key="4">
    <source>
        <dbReference type="SAM" id="MobiDB-lite"/>
    </source>
</evidence>
<dbReference type="AlphaFoldDB" id="A0A0D0VV70"/>
<evidence type="ECO:0000256" key="2">
    <source>
        <dbReference type="ARBA" id="ARBA00022771"/>
    </source>
</evidence>
<feature type="region of interest" description="Disordered" evidence="4">
    <location>
        <begin position="1"/>
        <end position="63"/>
    </location>
</feature>
<keyword evidence="2" id="KW-0863">Zinc-finger</keyword>
<dbReference type="GO" id="GO:0008270">
    <property type="term" value="F:zinc ion binding"/>
    <property type="evidence" value="ECO:0007669"/>
    <property type="project" value="UniProtKB-KW"/>
</dbReference>
<feature type="domain" description="Zinc finger PHD-type" evidence="5">
    <location>
        <begin position="64"/>
        <end position="130"/>
    </location>
</feature>
<proteinExistence type="predicted"/>
<feature type="compositionally biased region" description="Basic and acidic residues" evidence="4">
    <location>
        <begin position="18"/>
        <end position="29"/>
    </location>
</feature>
<feature type="compositionally biased region" description="Basic and acidic residues" evidence="4">
    <location>
        <begin position="164"/>
        <end position="173"/>
    </location>
</feature>
<accession>A0A0D0VV70</accession>
<dbReference type="InterPro" id="IPR001965">
    <property type="entry name" value="Znf_PHD"/>
</dbReference>
<evidence type="ECO:0000256" key="1">
    <source>
        <dbReference type="ARBA" id="ARBA00022723"/>
    </source>
</evidence>
<dbReference type="HOGENOM" id="CLU_1065656_0_0_1"/>
<name>A0A0D0VV70_CRYGA</name>
<dbReference type="SMART" id="SM00249">
    <property type="entry name" value="PHD"/>
    <property type="match status" value="1"/>
</dbReference>